<keyword evidence="5" id="KW-0378">Hydrolase</keyword>
<dbReference type="InterPro" id="IPR033413">
    <property type="entry name" value="DUF5117"/>
</dbReference>
<dbReference type="InterPro" id="IPR034032">
    <property type="entry name" value="Zn_MMP-like_bac"/>
</dbReference>
<dbReference type="Proteomes" id="UP000505355">
    <property type="component" value="Chromosome"/>
</dbReference>
<dbReference type="PANTHER" id="PTHR38478:SF1">
    <property type="entry name" value="ZINC DEPENDENT METALLOPROTEASE DOMAIN LIPOPROTEIN"/>
    <property type="match status" value="1"/>
</dbReference>
<keyword evidence="5" id="KW-0482">Metalloprotease</keyword>
<organism evidence="5 6">
    <name type="scientific">Mucilaginibacter mali</name>
    <dbReference type="NCBI Taxonomy" id="2740462"/>
    <lineage>
        <taxon>Bacteria</taxon>
        <taxon>Pseudomonadati</taxon>
        <taxon>Bacteroidota</taxon>
        <taxon>Sphingobacteriia</taxon>
        <taxon>Sphingobacteriales</taxon>
        <taxon>Sphingobacteriaceae</taxon>
        <taxon>Mucilaginibacter</taxon>
    </lineage>
</organism>
<keyword evidence="1" id="KW-0732">Signal</keyword>
<feature type="domain" description="DUF5118" evidence="4">
    <location>
        <begin position="52"/>
        <end position="100"/>
    </location>
</feature>
<proteinExistence type="predicted"/>
<feature type="domain" description="DUF5117" evidence="3">
    <location>
        <begin position="113"/>
        <end position="317"/>
    </location>
</feature>
<dbReference type="PANTHER" id="PTHR38478">
    <property type="entry name" value="PEPTIDASE M1A AND M12B"/>
    <property type="match status" value="1"/>
</dbReference>
<protein>
    <submittedName>
        <fullName evidence="5">Zinc-dependent metalloprotease</fullName>
    </submittedName>
</protein>
<keyword evidence="5" id="KW-0645">Protease</keyword>
<dbReference type="KEGG" id="mmab:HQ865_06545"/>
<evidence type="ECO:0000313" key="6">
    <source>
        <dbReference type="Proteomes" id="UP000505355"/>
    </source>
</evidence>
<dbReference type="Pfam" id="PF17162">
    <property type="entry name" value="DUF5118"/>
    <property type="match status" value="1"/>
</dbReference>
<dbReference type="AlphaFoldDB" id="A0A7D4Q266"/>
<dbReference type="GO" id="GO:0008237">
    <property type="term" value="F:metallopeptidase activity"/>
    <property type="evidence" value="ECO:0007669"/>
    <property type="project" value="UniProtKB-KW"/>
</dbReference>
<dbReference type="EMBL" id="CP054139">
    <property type="protein sequence ID" value="QKJ29427.1"/>
    <property type="molecule type" value="Genomic_DNA"/>
</dbReference>
<dbReference type="CDD" id="cd04276">
    <property type="entry name" value="ZnMc_MMP_like_2"/>
    <property type="match status" value="1"/>
</dbReference>
<reference evidence="5 6" key="1">
    <citation type="submission" date="2020-05" db="EMBL/GenBank/DDBJ databases">
        <title>Mucilaginibacter mali sp. nov.</title>
        <authorList>
            <person name="Kim H.S."/>
            <person name="Lee K.C."/>
            <person name="Suh M.K."/>
            <person name="Kim J.-S."/>
            <person name="Han K.-I."/>
            <person name="Eom M.K."/>
            <person name="Shin Y.K."/>
            <person name="Lee J.-S."/>
        </authorList>
    </citation>
    <scope>NUCLEOTIDE SEQUENCE [LARGE SCALE GENOMIC DNA]</scope>
    <source>
        <strain evidence="5 6">G2-14</strain>
    </source>
</reference>
<evidence type="ECO:0000313" key="5">
    <source>
        <dbReference type="EMBL" id="QKJ29427.1"/>
    </source>
</evidence>
<evidence type="ECO:0000259" key="2">
    <source>
        <dbReference type="Pfam" id="PF16313"/>
    </source>
</evidence>
<dbReference type="InterPro" id="IPR033428">
    <property type="entry name" value="DUF5118"/>
</dbReference>
<dbReference type="GO" id="GO:0006508">
    <property type="term" value="P:proteolysis"/>
    <property type="evidence" value="ECO:0007669"/>
    <property type="project" value="UniProtKB-KW"/>
</dbReference>
<dbReference type="RefSeq" id="WP_173414121.1">
    <property type="nucleotide sequence ID" value="NZ_CP054139.1"/>
</dbReference>
<gene>
    <name evidence="5" type="ORF">HQ865_06545</name>
</gene>
<evidence type="ECO:0000259" key="3">
    <source>
        <dbReference type="Pfam" id="PF17148"/>
    </source>
</evidence>
<evidence type="ECO:0000256" key="1">
    <source>
        <dbReference type="SAM" id="SignalP"/>
    </source>
</evidence>
<dbReference type="Pfam" id="PF16313">
    <property type="entry name" value="DUF4953"/>
    <property type="match status" value="1"/>
</dbReference>
<dbReference type="SUPFAM" id="SSF55486">
    <property type="entry name" value="Metalloproteases ('zincins'), catalytic domain"/>
    <property type="match status" value="1"/>
</dbReference>
<dbReference type="Pfam" id="PF17148">
    <property type="entry name" value="DUF5117"/>
    <property type="match status" value="1"/>
</dbReference>
<keyword evidence="6" id="KW-1185">Reference proteome</keyword>
<dbReference type="InterPro" id="IPR024079">
    <property type="entry name" value="MetalloPept_cat_dom_sf"/>
</dbReference>
<feature type="chain" id="PRO_5028913837" evidence="1">
    <location>
        <begin position="20"/>
        <end position="861"/>
    </location>
</feature>
<dbReference type="Gene3D" id="3.40.390.10">
    <property type="entry name" value="Collagenase (Catalytic Domain)"/>
    <property type="match status" value="1"/>
</dbReference>
<feature type="signal peptide" evidence="1">
    <location>
        <begin position="1"/>
        <end position="19"/>
    </location>
</feature>
<dbReference type="InterPro" id="IPR032534">
    <property type="entry name" value="EcxA_zinc-bd"/>
</dbReference>
<sequence length="861" mass="95171">MKKVLLPVLLTTLAVAAFAQQRDTTGGGRRGAALPGGFPGAGGGATAARAVPRPYKSVITDKAVTRDGLFKTHKVDDHYYFEIADSILNREILVVNRVAKSGADVRVADGYAGDIIGNTVITFEKGPANRIFMRKISYSTYSPDSTKSMYAVVQRSNVQAIAAAFNIAAYAPDNKGSVVDMTDYINSDNDIFYFSSAAAKSRFRLGNQLSDRSYIESVRSFKTNVEISTVKTYTLGAAASPFGARGGAPTPTPGGGSTGSVTVELNTSMVILPKKPMEARFFDARVGFFAHGYTDFDANPQGIKNIQMIARWRLEVKPEDMEKYKKGILVEPKKQIVYYIDPATPKKWQPYLIAGVNDWQKAFEAAGFKNAIVAKIAPTAKEDSTWSLDDASHSVLVYKPSETENASGPHISDPRSGEILETHINWFHNVMKLVHDWYMIQTAAVDPRARKMQFSDELMGDLIRFVSSHEVGHTLGLRHNYGSSSATPVEKLRDKAWVEANGHTASIMDYARFNYVAQPEDNITKAGLYPRIGDYDKWAINWGYRVLPGVKSPEAEVPVLNKMTIEALKNRRNWFGTETNPDDPHSQNEDLGDNAMKASDYGIKNLQRILVKLPEWTKEPNEDYDNLNNMYGQLTTQFGRYMGHVAKNIGGIYENPKSVEEAGFVYELTPAATQKEAMDFLDRQLFTTPMWLVNNDILNQTGGNGVTVIYRLQDAVLNRIVTEHQMNKLLIAESKDKNTYKITDFFGDMQNIIFRELKTNAAIDIYRRNLQKLYVDKLIDIVAPAPEPAAAATAIPAGGGRRGGGGGRELEQTDVVSVAKAQLRLINSQITSALPGTSDSMSKYHLQDLSERITAALNPKS</sequence>
<accession>A0A7D4Q266</accession>
<feature type="domain" description="EcxA zinc-binding" evidence="2">
    <location>
        <begin position="451"/>
        <end position="759"/>
    </location>
</feature>
<name>A0A7D4Q266_9SPHI</name>
<evidence type="ECO:0000259" key="4">
    <source>
        <dbReference type="Pfam" id="PF17162"/>
    </source>
</evidence>